<name>A0ABW5KWN7_9FLAO</name>
<evidence type="ECO:0008006" key="3">
    <source>
        <dbReference type="Google" id="ProtNLM"/>
    </source>
</evidence>
<evidence type="ECO:0000313" key="2">
    <source>
        <dbReference type="Proteomes" id="UP001597472"/>
    </source>
</evidence>
<sequence length="277" mass="33182">MKYILRIFILSLFFSKVYGQNIFKISENSDLTVLATIDSTFTKNKLHYARIKNLNSNKTQFIKFTQTVGATGREVRRHKIRQKDTIILFANFQNDTLIKNLAINENPKLIYNSIQVFKEKKKIKNNRKRLNKLKVWFVTTSTNNGIKPYLSRIMRNDKERGYFFNLIDLPENQFVFNSSEKKILTKNISQSRCLKFEDFYIVYLMRYSYDSEFEKNLKNIMETYCLPFGDAQLHMMKTIMFNKQSEELEEIYARYKKKYYGNLDEAKKVYNEFIDNI</sequence>
<dbReference type="RefSeq" id="WP_376895212.1">
    <property type="nucleotide sequence ID" value="NZ_JBHULS010000017.1"/>
</dbReference>
<protein>
    <recommendedName>
        <fullName evidence="3">DUF4476 domain-containing protein</fullName>
    </recommendedName>
</protein>
<keyword evidence="2" id="KW-1185">Reference proteome</keyword>
<reference evidence="2" key="1">
    <citation type="journal article" date="2019" name="Int. J. Syst. Evol. Microbiol.">
        <title>The Global Catalogue of Microorganisms (GCM) 10K type strain sequencing project: providing services to taxonomists for standard genome sequencing and annotation.</title>
        <authorList>
            <consortium name="The Broad Institute Genomics Platform"/>
            <consortium name="The Broad Institute Genome Sequencing Center for Infectious Disease"/>
            <person name="Wu L."/>
            <person name="Ma J."/>
        </authorList>
    </citation>
    <scope>NUCLEOTIDE SEQUENCE [LARGE SCALE GENOMIC DNA]</scope>
    <source>
        <strain evidence="2">KCTC 42587</strain>
    </source>
</reference>
<comment type="caution">
    <text evidence="1">The sequence shown here is derived from an EMBL/GenBank/DDBJ whole genome shotgun (WGS) entry which is preliminary data.</text>
</comment>
<dbReference type="Proteomes" id="UP001597472">
    <property type="component" value="Unassembled WGS sequence"/>
</dbReference>
<evidence type="ECO:0000313" key="1">
    <source>
        <dbReference type="EMBL" id="MFD2552735.1"/>
    </source>
</evidence>
<accession>A0ABW5KWN7</accession>
<proteinExistence type="predicted"/>
<dbReference type="EMBL" id="JBHULS010000017">
    <property type="protein sequence ID" value="MFD2552735.1"/>
    <property type="molecule type" value="Genomic_DNA"/>
</dbReference>
<gene>
    <name evidence="1" type="ORF">ACFSQP_13045</name>
</gene>
<organism evidence="1 2">
    <name type="scientific">Bizionia sediminis</name>
    <dbReference type="NCBI Taxonomy" id="1737064"/>
    <lineage>
        <taxon>Bacteria</taxon>
        <taxon>Pseudomonadati</taxon>
        <taxon>Bacteroidota</taxon>
        <taxon>Flavobacteriia</taxon>
        <taxon>Flavobacteriales</taxon>
        <taxon>Flavobacteriaceae</taxon>
        <taxon>Bizionia</taxon>
    </lineage>
</organism>